<dbReference type="InterPro" id="IPR007948">
    <property type="entry name" value="DUF736"/>
</dbReference>
<organism evidence="2 3">
    <name type="scientific">Gibberella intermedia</name>
    <name type="common">Bulb rot disease fungus</name>
    <name type="synonym">Fusarium proliferatum</name>
    <dbReference type="NCBI Taxonomy" id="948311"/>
    <lineage>
        <taxon>Eukaryota</taxon>
        <taxon>Fungi</taxon>
        <taxon>Dikarya</taxon>
        <taxon>Ascomycota</taxon>
        <taxon>Pezizomycotina</taxon>
        <taxon>Sordariomycetes</taxon>
        <taxon>Hypocreomycetidae</taxon>
        <taxon>Hypocreales</taxon>
        <taxon>Nectriaceae</taxon>
        <taxon>Fusarium</taxon>
        <taxon>Fusarium fujikuroi species complex</taxon>
    </lineage>
</organism>
<reference evidence="2 3" key="1">
    <citation type="journal article" date="2018" name="Sci. Rep.">
        <title>Characterisation of pathogen-specific regions and novel effector candidates in Fusarium oxysporum f. sp. cepae.</title>
        <authorList>
            <person name="Armitage A.D."/>
            <person name="Taylor A."/>
            <person name="Sobczyk M.K."/>
            <person name="Baxter L."/>
            <person name="Greenfield B.P."/>
            <person name="Bates H.J."/>
            <person name="Wilson F."/>
            <person name="Jackson A.C."/>
            <person name="Ott S."/>
            <person name="Harrison R.J."/>
            <person name="Clarkson J.P."/>
        </authorList>
    </citation>
    <scope>NUCLEOTIDE SEQUENCE [LARGE SCALE GENOMIC DNA]</scope>
    <source>
        <strain evidence="2 3">Fp_A8</strain>
    </source>
</reference>
<dbReference type="AlphaFoldDB" id="A0A420RWV9"/>
<sequence length="427" mass="46214">MTRTTTSRPRMAAIYAPGVVRARRWHGDGDVRGYRPPSGWSARADLTDIHPITGRALPQNPGAAVAAPGVQGQQPNQNAAAFAVAQAAALEQPSIRPAHTCALRLCPGESPAGYPPPRNAWRPLMPPNRLRRIGSASAPPRWTACRRTRWRLLRRVVQMRAVLNAGGSCLSRHEGRFTDNPPDIAMELPHHASRPAPQGAAGAFSPVVGWLTWPASAGEPEQPSCGDAEPAPSPFGAVRPKASLSRCESWRWRGCASGFMTATVRRKQFPRRCAASSRSKFFSPSGSPLRFDRKRCSQPVSRQPDHNKDAMGANLVQPTGENIMANIGTFTADKDGFTGTLRTLTLNVKVKLVPNDKGSSENAPDFRLQAAGHDIGAAWNKKSEAGRDYKSVSIDDPSFPAPVYARLIEGEDGTHDLIWSRSKPQAA</sequence>
<evidence type="ECO:0000313" key="2">
    <source>
        <dbReference type="EMBL" id="RKL21536.1"/>
    </source>
</evidence>
<evidence type="ECO:0000313" key="3">
    <source>
        <dbReference type="Proteomes" id="UP000283569"/>
    </source>
</evidence>
<comment type="caution">
    <text evidence="2">The sequence shown here is derived from an EMBL/GenBank/DDBJ whole genome shotgun (WGS) entry which is preliminary data.</text>
</comment>
<gene>
    <name evidence="2" type="ORF">BFJ72_g14847</name>
</gene>
<dbReference type="Proteomes" id="UP000283569">
    <property type="component" value="Unassembled WGS sequence"/>
</dbReference>
<feature type="region of interest" description="Disordered" evidence="1">
    <location>
        <begin position="284"/>
        <end position="311"/>
    </location>
</feature>
<evidence type="ECO:0008006" key="4">
    <source>
        <dbReference type="Google" id="ProtNLM"/>
    </source>
</evidence>
<accession>A0A420RWV9</accession>
<protein>
    <recommendedName>
        <fullName evidence="4">DUF736 domain-containing protein</fullName>
    </recommendedName>
</protein>
<evidence type="ECO:0000256" key="1">
    <source>
        <dbReference type="SAM" id="MobiDB-lite"/>
    </source>
</evidence>
<name>A0A420RWV9_GIBIN</name>
<dbReference type="Pfam" id="PF05284">
    <property type="entry name" value="DUF736"/>
    <property type="match status" value="1"/>
</dbReference>
<proteinExistence type="predicted"/>
<dbReference type="EMBL" id="MRDB01000132">
    <property type="protein sequence ID" value="RKL21536.1"/>
    <property type="molecule type" value="Genomic_DNA"/>
</dbReference>